<accession>A0A853IRM7</accession>
<comment type="caution">
    <text evidence="1">The sequence shown here is derived from an EMBL/GenBank/DDBJ whole genome shotgun (WGS) entry which is preliminary data.</text>
</comment>
<gene>
    <name evidence="1" type="ORF">H0I39_06800</name>
</gene>
<reference evidence="1 2" key="1">
    <citation type="submission" date="2020-07" db="EMBL/GenBank/DDBJ databases">
        <authorList>
            <person name="Maaloum M."/>
        </authorList>
    </citation>
    <scope>NUCLEOTIDE SEQUENCE [LARGE SCALE GENOMIC DNA]</scope>
    <source>
        <strain evidence="1 2">GCS-AN-3</strain>
    </source>
</reference>
<evidence type="ECO:0000313" key="2">
    <source>
        <dbReference type="Proteomes" id="UP000589716"/>
    </source>
</evidence>
<name>A0A853IRM7_9BURK</name>
<dbReference type="AlphaFoldDB" id="A0A853IRM7"/>
<evidence type="ECO:0000313" key="1">
    <source>
        <dbReference type="EMBL" id="NZA01545.1"/>
    </source>
</evidence>
<dbReference type="EMBL" id="JACCKX010000001">
    <property type="protein sequence ID" value="NZA01545.1"/>
    <property type="molecule type" value="Genomic_DNA"/>
</dbReference>
<dbReference type="Proteomes" id="UP000589716">
    <property type="component" value="Unassembled WGS sequence"/>
</dbReference>
<keyword evidence="2" id="KW-1185">Reference proteome</keyword>
<proteinExistence type="predicted"/>
<organism evidence="1 2">
    <name type="scientific">Ottowia beijingensis</name>
    <dbReference type="NCBI Taxonomy" id="1207057"/>
    <lineage>
        <taxon>Bacteria</taxon>
        <taxon>Pseudomonadati</taxon>
        <taxon>Pseudomonadota</taxon>
        <taxon>Betaproteobacteria</taxon>
        <taxon>Burkholderiales</taxon>
        <taxon>Comamonadaceae</taxon>
        <taxon>Ottowia</taxon>
    </lineage>
</organism>
<dbReference type="RefSeq" id="WP_180550006.1">
    <property type="nucleotide sequence ID" value="NZ_JACCKX010000001.1"/>
</dbReference>
<sequence>MSTTATSPSDWHVLAAEDLRALAWLHAGERSPEVLAALHASGFPTR</sequence>
<protein>
    <submittedName>
        <fullName evidence="1">Uncharacterized protein</fullName>
    </submittedName>
</protein>